<name>A0A1J3IGN2_NOCCA</name>
<proteinExistence type="predicted"/>
<sequence>MPSYPLIFQLHLLRSNDHITLLRSSHESSSVLCSQYLVHHYSLVKISSPLTSSLLRLRINESSKNSNGSTEGIDRSNRGVEDDDGGNDD</sequence>
<organism evidence="2">
    <name type="scientific">Noccaea caerulescens</name>
    <name type="common">Alpine penny-cress</name>
    <name type="synonym">Thlaspi caerulescens</name>
    <dbReference type="NCBI Taxonomy" id="107243"/>
    <lineage>
        <taxon>Eukaryota</taxon>
        <taxon>Viridiplantae</taxon>
        <taxon>Streptophyta</taxon>
        <taxon>Embryophyta</taxon>
        <taxon>Tracheophyta</taxon>
        <taxon>Spermatophyta</taxon>
        <taxon>Magnoliopsida</taxon>
        <taxon>eudicotyledons</taxon>
        <taxon>Gunneridae</taxon>
        <taxon>Pentapetalae</taxon>
        <taxon>rosids</taxon>
        <taxon>malvids</taxon>
        <taxon>Brassicales</taxon>
        <taxon>Brassicaceae</taxon>
        <taxon>Coluteocarpeae</taxon>
        <taxon>Noccaea</taxon>
    </lineage>
</organism>
<feature type="compositionally biased region" description="Polar residues" evidence="1">
    <location>
        <begin position="61"/>
        <end position="70"/>
    </location>
</feature>
<dbReference type="EMBL" id="GEVM01026441">
    <property type="protein sequence ID" value="JAU79497.1"/>
    <property type="molecule type" value="Transcribed_RNA"/>
</dbReference>
<dbReference type="AlphaFoldDB" id="A0A1J3IGN2"/>
<gene>
    <name evidence="2" type="ORF">MP_TR17335_c2_g1_i1_g.49410</name>
</gene>
<reference evidence="2" key="1">
    <citation type="submission" date="2016-07" db="EMBL/GenBank/DDBJ databases">
        <title>De novo transcriptome assembly of four accessions of the metal hyperaccumulator plant Noccaea caerulescens.</title>
        <authorList>
            <person name="Blande D."/>
            <person name="Halimaa P."/>
            <person name="Tervahauta A.I."/>
            <person name="Aarts M.G."/>
            <person name="Karenlampi S.O."/>
        </authorList>
    </citation>
    <scope>NUCLEOTIDE SEQUENCE</scope>
</reference>
<protein>
    <submittedName>
        <fullName evidence="2">Uncharacterized protein</fullName>
    </submittedName>
</protein>
<accession>A0A1J3IGN2</accession>
<evidence type="ECO:0000313" key="2">
    <source>
        <dbReference type="EMBL" id="JAU79497.1"/>
    </source>
</evidence>
<feature type="region of interest" description="Disordered" evidence="1">
    <location>
        <begin position="61"/>
        <end position="89"/>
    </location>
</feature>
<evidence type="ECO:0000256" key="1">
    <source>
        <dbReference type="SAM" id="MobiDB-lite"/>
    </source>
</evidence>